<feature type="domain" description="UspA" evidence="2">
    <location>
        <begin position="10"/>
        <end position="146"/>
    </location>
</feature>
<dbReference type="Gene3D" id="3.40.50.620">
    <property type="entry name" value="HUPs"/>
    <property type="match status" value="2"/>
</dbReference>
<dbReference type="Proteomes" id="UP000001549">
    <property type="component" value="Chromosome"/>
</dbReference>
<evidence type="ECO:0000256" key="1">
    <source>
        <dbReference type="ARBA" id="ARBA00008791"/>
    </source>
</evidence>
<evidence type="ECO:0000259" key="2">
    <source>
        <dbReference type="Pfam" id="PF00582"/>
    </source>
</evidence>
<dbReference type="eggNOG" id="COG0589">
    <property type="taxonomic scope" value="Bacteria"/>
</dbReference>
<evidence type="ECO:0000313" key="4">
    <source>
        <dbReference type="Proteomes" id="UP000001549"/>
    </source>
</evidence>
<dbReference type="HOGENOM" id="CLU_049301_2_3_11"/>
<protein>
    <submittedName>
        <fullName evidence="3">UspA domain-containing protein</fullName>
    </submittedName>
</protein>
<dbReference type="InterPro" id="IPR014729">
    <property type="entry name" value="Rossmann-like_a/b/a_fold"/>
</dbReference>
<keyword evidence="4" id="KW-1185">Reference proteome</keyword>
<dbReference type="CDD" id="cd00293">
    <property type="entry name" value="USP-like"/>
    <property type="match status" value="1"/>
</dbReference>
<reference evidence="3 4" key="1">
    <citation type="submission" date="2011-05" db="EMBL/GenBank/DDBJ databases">
        <title>Complete sequence of chromosome of Frankia symbiont of Datisca glomerata.</title>
        <authorList>
            <consortium name="US DOE Joint Genome Institute"/>
            <person name="Lucas S."/>
            <person name="Han J."/>
            <person name="Lapidus A."/>
            <person name="Cheng J.-F."/>
            <person name="Goodwin L."/>
            <person name="Pitluck S."/>
            <person name="Peters L."/>
            <person name="Mikhailova N."/>
            <person name="Chertkov O."/>
            <person name="Teshima H."/>
            <person name="Han C."/>
            <person name="Tapia R."/>
            <person name="Land M."/>
            <person name="Hauser L."/>
            <person name="Kyrpides N."/>
            <person name="Ivanova N."/>
            <person name="Pagani I."/>
            <person name="Berry A."/>
            <person name="Pawlowski K."/>
            <person name="Persson T."/>
            <person name="Vanden Heuvel B."/>
            <person name="Benson D."/>
            <person name="Woyke T."/>
        </authorList>
    </citation>
    <scope>NUCLEOTIDE SEQUENCE [LARGE SCALE GENOMIC DNA]</scope>
    <source>
        <strain evidence="4">4085684</strain>
    </source>
</reference>
<dbReference type="InterPro" id="IPR006016">
    <property type="entry name" value="UspA"/>
</dbReference>
<dbReference type="AlphaFoldDB" id="F8B2L9"/>
<dbReference type="Pfam" id="PF00582">
    <property type="entry name" value="Usp"/>
    <property type="match status" value="2"/>
</dbReference>
<name>F8B2L9_9ACTN</name>
<dbReference type="PANTHER" id="PTHR46268:SF6">
    <property type="entry name" value="UNIVERSAL STRESS PROTEIN UP12"/>
    <property type="match status" value="1"/>
</dbReference>
<accession>F8B2L9</accession>
<dbReference type="STRING" id="656024.FsymDg_1342"/>
<dbReference type="InterPro" id="IPR006015">
    <property type="entry name" value="Universal_stress_UspA"/>
</dbReference>
<sequence>MNGVETTSDIVVGIDASADAESALRWACAHAGLTGRRIRAVLARGPGGRPRVVDDISPSVGVDDLERAASQVLHDAVRRARLDGLAVDVVERTVYDSPSDALVEESQDALMLVVGARGLARMRRMFVGSVTARCAQEAAVPVVVVRGPAPPRPDDRPVLVGVDGSEGSLAALRWAAVQAGLRRVPLRVAHCWLSEPPLDPACLPAFDLAAFDLAAFDEAVLEKAARLTLDTALERGLAGRTDAAAPDIAVEAVLVAGSAAHGLIMAAQSAQLLVVGARGRGGFGGLLLGSVGHQVVTHAPCAVAVVR</sequence>
<feature type="domain" description="UspA" evidence="2">
    <location>
        <begin position="156"/>
        <end position="307"/>
    </location>
</feature>
<dbReference type="EMBL" id="CP002801">
    <property type="protein sequence ID" value="AEH08822.1"/>
    <property type="molecule type" value="Genomic_DNA"/>
</dbReference>
<proteinExistence type="inferred from homology"/>
<dbReference type="SUPFAM" id="SSF52402">
    <property type="entry name" value="Adenine nucleotide alpha hydrolases-like"/>
    <property type="match status" value="2"/>
</dbReference>
<evidence type="ECO:0000313" key="3">
    <source>
        <dbReference type="EMBL" id="AEH08822.1"/>
    </source>
</evidence>
<organism evidence="3 4">
    <name type="scientific">Candidatus Protofrankia datiscae</name>
    <dbReference type="NCBI Taxonomy" id="2716812"/>
    <lineage>
        <taxon>Bacteria</taxon>
        <taxon>Bacillati</taxon>
        <taxon>Actinomycetota</taxon>
        <taxon>Actinomycetes</taxon>
        <taxon>Frankiales</taxon>
        <taxon>Frankiaceae</taxon>
        <taxon>Protofrankia</taxon>
    </lineage>
</organism>
<gene>
    <name evidence="3" type="ordered locus">FsymDg_1342</name>
</gene>
<comment type="similarity">
    <text evidence="1">Belongs to the universal stress protein A family.</text>
</comment>
<dbReference type="PANTHER" id="PTHR46268">
    <property type="entry name" value="STRESS RESPONSE PROTEIN NHAX"/>
    <property type="match status" value="1"/>
</dbReference>
<dbReference type="KEGG" id="fsy:FsymDg_1342"/>
<dbReference type="PRINTS" id="PR01438">
    <property type="entry name" value="UNVRSLSTRESS"/>
</dbReference>